<proteinExistence type="predicted"/>
<gene>
    <name evidence="1" type="ORF">AVEN_179654_1</name>
</gene>
<dbReference type="AlphaFoldDB" id="A0A4Y2W7C2"/>
<comment type="caution">
    <text evidence="1">The sequence shown here is derived from an EMBL/GenBank/DDBJ whole genome shotgun (WGS) entry which is preliminary data.</text>
</comment>
<dbReference type="OrthoDB" id="8341223at2759"/>
<sequence length="92" mass="10080">MSFLFATFSNILTVKLQGLNLLLGHSGSSSLAVEKLPVVDYEPIDCSITDIDRNLLSIGHQYLSDISNAITWEIVQKTWQIGTLVLCSIPDG</sequence>
<evidence type="ECO:0000313" key="2">
    <source>
        <dbReference type="Proteomes" id="UP000499080"/>
    </source>
</evidence>
<dbReference type="Proteomes" id="UP000499080">
    <property type="component" value="Unassembled WGS sequence"/>
</dbReference>
<name>A0A4Y2W7C2_ARAVE</name>
<accession>A0A4Y2W7C2</accession>
<keyword evidence="2" id="KW-1185">Reference proteome</keyword>
<organism evidence="1 2">
    <name type="scientific">Araneus ventricosus</name>
    <name type="common">Orbweaver spider</name>
    <name type="synonym">Epeira ventricosa</name>
    <dbReference type="NCBI Taxonomy" id="182803"/>
    <lineage>
        <taxon>Eukaryota</taxon>
        <taxon>Metazoa</taxon>
        <taxon>Ecdysozoa</taxon>
        <taxon>Arthropoda</taxon>
        <taxon>Chelicerata</taxon>
        <taxon>Arachnida</taxon>
        <taxon>Araneae</taxon>
        <taxon>Araneomorphae</taxon>
        <taxon>Entelegynae</taxon>
        <taxon>Araneoidea</taxon>
        <taxon>Araneidae</taxon>
        <taxon>Araneus</taxon>
    </lineage>
</organism>
<reference evidence="1 2" key="1">
    <citation type="journal article" date="2019" name="Sci. Rep.">
        <title>Orb-weaving spider Araneus ventricosus genome elucidates the spidroin gene catalogue.</title>
        <authorList>
            <person name="Kono N."/>
            <person name="Nakamura H."/>
            <person name="Ohtoshi R."/>
            <person name="Moran D.A.P."/>
            <person name="Shinohara A."/>
            <person name="Yoshida Y."/>
            <person name="Fujiwara M."/>
            <person name="Mori M."/>
            <person name="Tomita M."/>
            <person name="Arakawa K."/>
        </authorList>
    </citation>
    <scope>NUCLEOTIDE SEQUENCE [LARGE SCALE GENOMIC DNA]</scope>
</reference>
<protein>
    <submittedName>
        <fullName evidence="1">Uncharacterized protein</fullName>
    </submittedName>
</protein>
<dbReference type="EMBL" id="BGPR01055866">
    <property type="protein sequence ID" value="GBO32418.1"/>
    <property type="molecule type" value="Genomic_DNA"/>
</dbReference>
<evidence type="ECO:0000313" key="1">
    <source>
        <dbReference type="EMBL" id="GBO32418.1"/>
    </source>
</evidence>